<dbReference type="GO" id="GO:0005576">
    <property type="term" value="C:extracellular region"/>
    <property type="evidence" value="ECO:0007669"/>
    <property type="project" value="UniProtKB-SubCell"/>
</dbReference>
<sequence>LFQAAALFVFVCSLQQSSRRCLFCESHTSKGTLANTMMCLVKRHYDFVRFGRSMSPEKKASYDYIRFGKRSSWSPAMDGARFSGPLL</sequence>
<keyword evidence="5" id="KW-0027">Amidation</keyword>
<reference evidence="9" key="1">
    <citation type="submission" date="2019-09" db="UniProtKB">
        <authorList>
            <consortium name="WormBaseParasite"/>
        </authorList>
    </citation>
    <scope>IDENTIFICATION</scope>
</reference>
<keyword evidence="6" id="KW-0527">Neuropeptide</keyword>
<evidence type="ECO:0000256" key="5">
    <source>
        <dbReference type="ARBA" id="ARBA00022815"/>
    </source>
</evidence>
<comment type="subcellular location">
    <subcellularLocation>
        <location evidence="1">Secreted</location>
    </subcellularLocation>
</comment>
<keyword evidence="7" id="KW-0732">Signal</keyword>
<protein>
    <submittedName>
        <fullName evidence="9">Secreted protein</fullName>
    </submittedName>
</protein>
<comment type="similarity">
    <text evidence="2">Belongs to the FARP (FMRFamide related peptide) family.</text>
</comment>
<dbReference type="Pfam" id="PF01581">
    <property type="entry name" value="FARP"/>
    <property type="match status" value="2"/>
</dbReference>
<evidence type="ECO:0000313" key="9">
    <source>
        <dbReference type="WBParaSite" id="HPBE_0002631201-mRNA-1"/>
    </source>
</evidence>
<dbReference type="GO" id="GO:0007218">
    <property type="term" value="P:neuropeptide signaling pathway"/>
    <property type="evidence" value="ECO:0007669"/>
    <property type="project" value="UniProtKB-KW"/>
</dbReference>
<dbReference type="Proteomes" id="UP000050761">
    <property type="component" value="Unassembled WGS sequence"/>
</dbReference>
<accession>A0A183GUE2</accession>
<evidence type="ECO:0000256" key="4">
    <source>
        <dbReference type="ARBA" id="ARBA00022685"/>
    </source>
</evidence>
<evidence type="ECO:0000256" key="6">
    <source>
        <dbReference type="ARBA" id="ARBA00023320"/>
    </source>
</evidence>
<name>A0A183GUE2_HELPZ</name>
<keyword evidence="8" id="KW-1185">Reference proteome</keyword>
<evidence type="ECO:0000256" key="1">
    <source>
        <dbReference type="ARBA" id="ARBA00004613"/>
    </source>
</evidence>
<dbReference type="InterPro" id="IPR002544">
    <property type="entry name" value="FMRFamid-related_peptide-like"/>
</dbReference>
<feature type="signal peptide" evidence="7">
    <location>
        <begin position="1"/>
        <end position="19"/>
    </location>
</feature>
<evidence type="ECO:0000313" key="8">
    <source>
        <dbReference type="Proteomes" id="UP000050761"/>
    </source>
</evidence>
<organism evidence="8 9">
    <name type="scientific">Heligmosomoides polygyrus</name>
    <name type="common">Parasitic roundworm</name>
    <dbReference type="NCBI Taxonomy" id="6339"/>
    <lineage>
        <taxon>Eukaryota</taxon>
        <taxon>Metazoa</taxon>
        <taxon>Ecdysozoa</taxon>
        <taxon>Nematoda</taxon>
        <taxon>Chromadorea</taxon>
        <taxon>Rhabditida</taxon>
        <taxon>Rhabditina</taxon>
        <taxon>Rhabditomorpha</taxon>
        <taxon>Strongyloidea</taxon>
        <taxon>Heligmosomidae</taxon>
        <taxon>Heligmosomoides</taxon>
    </lineage>
</organism>
<dbReference type="WBParaSite" id="HPBE_0002631201-mRNA-1">
    <property type="protein sequence ID" value="HPBE_0002631201-mRNA-1"/>
    <property type="gene ID" value="HPBE_0002631201"/>
</dbReference>
<keyword evidence="3" id="KW-0964">Secreted</keyword>
<evidence type="ECO:0000256" key="7">
    <source>
        <dbReference type="SAM" id="SignalP"/>
    </source>
</evidence>
<proteinExistence type="inferred from homology"/>
<keyword evidence="4" id="KW-0165">Cleavage on pair of basic residues</keyword>
<dbReference type="AlphaFoldDB" id="A0A183GUE2"/>
<evidence type="ECO:0000256" key="2">
    <source>
        <dbReference type="ARBA" id="ARBA00006356"/>
    </source>
</evidence>
<evidence type="ECO:0000256" key="3">
    <source>
        <dbReference type="ARBA" id="ARBA00022525"/>
    </source>
</evidence>
<feature type="chain" id="PRO_5008150015" evidence="7">
    <location>
        <begin position="20"/>
        <end position="87"/>
    </location>
</feature>